<organism evidence="7 8">
    <name type="scientific">Candidatus Fimihabitans intestinipullorum</name>
    <dbReference type="NCBI Taxonomy" id="2840820"/>
    <lineage>
        <taxon>Bacteria</taxon>
        <taxon>Bacillati</taxon>
        <taxon>Mycoplasmatota</taxon>
        <taxon>Mycoplasmatota incertae sedis</taxon>
        <taxon>Candidatus Fimihabitans</taxon>
    </lineage>
</organism>
<evidence type="ECO:0000313" key="8">
    <source>
        <dbReference type="Proteomes" id="UP000824087"/>
    </source>
</evidence>
<comment type="subcellular location">
    <subcellularLocation>
        <location evidence="1">Cell membrane</location>
        <topology evidence="1">Multi-pass membrane protein</topology>
    </subcellularLocation>
</comment>
<evidence type="ECO:0000256" key="6">
    <source>
        <dbReference type="ARBA" id="ARBA00023136"/>
    </source>
</evidence>
<reference evidence="7" key="1">
    <citation type="submission" date="2020-10" db="EMBL/GenBank/DDBJ databases">
        <authorList>
            <person name="Gilroy R."/>
        </authorList>
    </citation>
    <scope>NUCLEOTIDE SEQUENCE</scope>
    <source>
        <strain evidence="7">CHK197-8231</strain>
    </source>
</reference>
<dbReference type="GO" id="GO:0005886">
    <property type="term" value="C:plasma membrane"/>
    <property type="evidence" value="ECO:0007669"/>
    <property type="project" value="UniProtKB-SubCell"/>
</dbReference>
<dbReference type="InterPro" id="IPR027417">
    <property type="entry name" value="P-loop_NTPase"/>
</dbReference>
<evidence type="ECO:0000256" key="4">
    <source>
        <dbReference type="ARBA" id="ARBA00022692"/>
    </source>
</evidence>
<sequence length="448" mass="51339">MHYARWSSKEELAKILTPVIPEQNKTVSGIPMGYEGNTLYVNEETGHTLVIASQGSGKTQACMLPEIRLGIQTGKSLIVNDCKGELYELVSGELKERGYQTIILDLDRLERGNCWNPFTFPYDLYHAGKQDLALELVEHIAHYIFAEPHYQGDPFWINTSIDYFTGLVLYLFENEKKENITFRKIFTFSCELQENKKGSDISMAKELMDSLDHTSTIYMNLVGTLLAPPETKGSILSVTNQKLKKYISRIQFSNMTACTDFDFKTIVTEKTAVFMISGTSSYSSTFIPLFIDQAYQVIRLYNNKNHGMNIILDEFDKLMPIVDFNNIASYARGLSIRITAVIQSLQALTNLYGKEDAEIIKLTFRNIIYLLSNNIETLEEISKMCGNKEEHGMIIPLITVEELKMMKRFEAVILIPRMMPIKTKLLPDYQMNWNFSNQKIEIPHIKKK</sequence>
<keyword evidence="6" id="KW-0472">Membrane</keyword>
<proteinExistence type="inferred from homology"/>
<dbReference type="InterPro" id="IPR051539">
    <property type="entry name" value="T4SS-coupling_protein"/>
</dbReference>
<comment type="caution">
    <text evidence="7">The sequence shown here is derived from an EMBL/GenBank/DDBJ whole genome shotgun (WGS) entry which is preliminary data.</text>
</comment>
<evidence type="ECO:0000256" key="3">
    <source>
        <dbReference type="ARBA" id="ARBA00022475"/>
    </source>
</evidence>
<accession>A0A9D1L2Z0</accession>
<evidence type="ECO:0000256" key="1">
    <source>
        <dbReference type="ARBA" id="ARBA00004651"/>
    </source>
</evidence>
<dbReference type="Pfam" id="PF02534">
    <property type="entry name" value="T4SS-DNA_transf"/>
    <property type="match status" value="1"/>
</dbReference>
<evidence type="ECO:0000256" key="2">
    <source>
        <dbReference type="ARBA" id="ARBA00008806"/>
    </source>
</evidence>
<dbReference type="InterPro" id="IPR003688">
    <property type="entry name" value="TraG/VirD4"/>
</dbReference>
<dbReference type="SUPFAM" id="SSF52540">
    <property type="entry name" value="P-loop containing nucleoside triphosphate hydrolases"/>
    <property type="match status" value="1"/>
</dbReference>
<name>A0A9D1L2Z0_9BACT</name>
<evidence type="ECO:0000256" key="5">
    <source>
        <dbReference type="ARBA" id="ARBA00022989"/>
    </source>
</evidence>
<dbReference type="PANTHER" id="PTHR37937:SF1">
    <property type="entry name" value="CONJUGATIVE TRANSFER: DNA TRANSPORT"/>
    <property type="match status" value="1"/>
</dbReference>
<comment type="similarity">
    <text evidence="2">Belongs to the VirD4/TraG family.</text>
</comment>
<gene>
    <name evidence="7" type="ORF">IAD49_01045</name>
</gene>
<dbReference type="Gene3D" id="3.40.50.300">
    <property type="entry name" value="P-loop containing nucleotide triphosphate hydrolases"/>
    <property type="match status" value="2"/>
</dbReference>
<dbReference type="Proteomes" id="UP000824087">
    <property type="component" value="Unassembled WGS sequence"/>
</dbReference>
<keyword evidence="4" id="KW-0812">Transmembrane</keyword>
<dbReference type="EMBL" id="DVML01000007">
    <property type="protein sequence ID" value="HIU22145.1"/>
    <property type="molecule type" value="Genomic_DNA"/>
</dbReference>
<reference evidence="7" key="2">
    <citation type="journal article" date="2021" name="PeerJ">
        <title>Extensive microbial diversity within the chicken gut microbiome revealed by metagenomics and culture.</title>
        <authorList>
            <person name="Gilroy R."/>
            <person name="Ravi A."/>
            <person name="Getino M."/>
            <person name="Pursley I."/>
            <person name="Horton D.L."/>
            <person name="Alikhan N.F."/>
            <person name="Baker D."/>
            <person name="Gharbi K."/>
            <person name="Hall N."/>
            <person name="Watson M."/>
            <person name="Adriaenssens E.M."/>
            <person name="Foster-Nyarko E."/>
            <person name="Jarju S."/>
            <person name="Secka A."/>
            <person name="Antonio M."/>
            <person name="Oren A."/>
            <person name="Chaudhuri R.R."/>
            <person name="La Ragione R."/>
            <person name="Hildebrand F."/>
            <person name="Pallen M.J."/>
        </authorList>
    </citation>
    <scope>NUCLEOTIDE SEQUENCE</scope>
    <source>
        <strain evidence="7">CHK197-8231</strain>
    </source>
</reference>
<dbReference type="AlphaFoldDB" id="A0A9D1L2Z0"/>
<keyword evidence="5" id="KW-1133">Transmembrane helix</keyword>
<dbReference type="CDD" id="cd01127">
    <property type="entry name" value="TrwB_TraG_TraD_VirD4"/>
    <property type="match status" value="2"/>
</dbReference>
<keyword evidence="3" id="KW-1003">Cell membrane</keyword>
<protein>
    <submittedName>
        <fullName evidence="7">Type IV secretory system conjugative DNA transfer family protein</fullName>
    </submittedName>
</protein>
<dbReference type="PANTHER" id="PTHR37937">
    <property type="entry name" value="CONJUGATIVE TRANSFER: DNA TRANSPORT"/>
    <property type="match status" value="1"/>
</dbReference>
<evidence type="ECO:0000313" key="7">
    <source>
        <dbReference type="EMBL" id="HIU22145.1"/>
    </source>
</evidence>